<dbReference type="CDD" id="cd14014">
    <property type="entry name" value="STKc_PknB_like"/>
    <property type="match status" value="1"/>
</dbReference>
<dbReference type="PROSITE" id="PS50011">
    <property type="entry name" value="PROTEIN_KINASE_DOM"/>
    <property type="match status" value="1"/>
</dbReference>
<name>A0A0K1QFP9_9BACT</name>
<keyword evidence="4 5" id="KW-0067">ATP-binding</keyword>
<keyword evidence="7" id="KW-1133">Transmembrane helix</keyword>
<dbReference type="PANTHER" id="PTHR43289:SF6">
    <property type="entry name" value="SERINE_THREONINE-PROTEIN KINASE NEKL-3"/>
    <property type="match status" value="1"/>
</dbReference>
<dbReference type="InterPro" id="IPR000719">
    <property type="entry name" value="Prot_kinase_dom"/>
</dbReference>
<keyword evidence="3 9" id="KW-0418">Kinase</keyword>
<feature type="domain" description="Protein kinase" evidence="8">
    <location>
        <begin position="10"/>
        <end position="282"/>
    </location>
</feature>
<dbReference type="PANTHER" id="PTHR43289">
    <property type="entry name" value="MITOGEN-ACTIVATED PROTEIN KINASE KINASE KINASE 20-RELATED"/>
    <property type="match status" value="1"/>
</dbReference>
<evidence type="ECO:0000256" key="1">
    <source>
        <dbReference type="ARBA" id="ARBA00022679"/>
    </source>
</evidence>
<feature type="region of interest" description="Disordered" evidence="6">
    <location>
        <begin position="354"/>
        <end position="380"/>
    </location>
</feature>
<feature type="compositionally biased region" description="Pro residues" evidence="6">
    <location>
        <begin position="359"/>
        <end position="374"/>
    </location>
</feature>
<gene>
    <name evidence="9" type="ORF">AKJ09_11269</name>
</gene>
<evidence type="ECO:0000259" key="8">
    <source>
        <dbReference type="PROSITE" id="PS50011"/>
    </source>
</evidence>
<dbReference type="InterPro" id="IPR017441">
    <property type="entry name" value="Protein_kinase_ATP_BS"/>
</dbReference>
<dbReference type="Gene3D" id="1.10.510.10">
    <property type="entry name" value="Transferase(Phosphotransferase) domain 1"/>
    <property type="match status" value="1"/>
</dbReference>
<evidence type="ECO:0000313" key="9">
    <source>
        <dbReference type="EMBL" id="AKV04606.1"/>
    </source>
</evidence>
<evidence type="ECO:0000256" key="2">
    <source>
        <dbReference type="ARBA" id="ARBA00022741"/>
    </source>
</evidence>
<evidence type="ECO:0000256" key="6">
    <source>
        <dbReference type="SAM" id="MobiDB-lite"/>
    </source>
</evidence>
<sequence>MVGQVVAGRYRIERFLGTGGMGSVHAVRHVHTDELLALKTLHAAIGQDAEAVERFRREARAPARIESEHIARVTDADTAPELGHAPFYVMELLRGRDLAQVVQDDGPLPPALVVEYLRQAARALDKAHAAGIIHRDLKPENLFLTHREDGSACIKLVDFGIARLADVEVAGPTRTRAGYVLGTPAYMAPEQALGDPSAVGPWTDVWALGLVAFELLTGRRFWDAEGEQLYVRLLVDPIALPSSRVVLLGPAFDTWFVHCVNRDVRERFSAAGEAVAALAEAFGQTLARPSAVSVAPARPLTVPPPASRATGFIVGVGLCAIAALLVVFVSTFALHAYRARVPAVGLVPAAPQTQERAVAPPPEAPSHGPPPALPPSEASAPHVISASPAALPSTLTREQRRRLEVLERLCAQGTFTPAECAGKRAAILHGNR</sequence>
<dbReference type="SMART" id="SM00220">
    <property type="entry name" value="S_TKc"/>
    <property type="match status" value="1"/>
</dbReference>
<keyword evidence="2 5" id="KW-0547">Nucleotide-binding</keyword>
<dbReference type="PROSITE" id="PS00107">
    <property type="entry name" value="PROTEIN_KINASE_ATP"/>
    <property type="match status" value="1"/>
</dbReference>
<dbReference type="InterPro" id="IPR011009">
    <property type="entry name" value="Kinase-like_dom_sf"/>
</dbReference>
<dbReference type="GO" id="GO:0005524">
    <property type="term" value="F:ATP binding"/>
    <property type="evidence" value="ECO:0007669"/>
    <property type="project" value="UniProtKB-UniRule"/>
</dbReference>
<dbReference type="GO" id="GO:0004674">
    <property type="term" value="F:protein serine/threonine kinase activity"/>
    <property type="evidence" value="ECO:0007669"/>
    <property type="project" value="UniProtKB-KW"/>
</dbReference>
<feature type="transmembrane region" description="Helical" evidence="7">
    <location>
        <begin position="312"/>
        <end position="334"/>
    </location>
</feature>
<keyword evidence="7" id="KW-0812">Transmembrane</keyword>
<organism evidence="9 10">
    <name type="scientific">Labilithrix luteola</name>
    <dbReference type="NCBI Taxonomy" id="1391654"/>
    <lineage>
        <taxon>Bacteria</taxon>
        <taxon>Pseudomonadati</taxon>
        <taxon>Myxococcota</taxon>
        <taxon>Polyangia</taxon>
        <taxon>Polyangiales</taxon>
        <taxon>Labilitrichaceae</taxon>
        <taxon>Labilithrix</taxon>
    </lineage>
</organism>
<proteinExistence type="predicted"/>
<accession>A0A0K1QFP9</accession>
<evidence type="ECO:0000256" key="5">
    <source>
        <dbReference type="PROSITE-ProRule" id="PRU10141"/>
    </source>
</evidence>
<evidence type="ECO:0000256" key="7">
    <source>
        <dbReference type="SAM" id="Phobius"/>
    </source>
</evidence>
<dbReference type="PROSITE" id="PS00108">
    <property type="entry name" value="PROTEIN_KINASE_ST"/>
    <property type="match status" value="1"/>
</dbReference>
<evidence type="ECO:0000256" key="3">
    <source>
        <dbReference type="ARBA" id="ARBA00022777"/>
    </source>
</evidence>
<dbReference type="EMBL" id="CP012333">
    <property type="protein sequence ID" value="AKV04606.1"/>
    <property type="molecule type" value="Genomic_DNA"/>
</dbReference>
<feature type="binding site" evidence="5">
    <location>
        <position position="39"/>
    </location>
    <ligand>
        <name>ATP</name>
        <dbReference type="ChEBI" id="CHEBI:30616"/>
    </ligand>
</feature>
<reference evidence="9 10" key="1">
    <citation type="submission" date="2015-08" db="EMBL/GenBank/DDBJ databases">
        <authorList>
            <person name="Babu N.S."/>
            <person name="Beckwith C.J."/>
            <person name="Beseler K.G."/>
            <person name="Brison A."/>
            <person name="Carone J.V."/>
            <person name="Caskin T.P."/>
            <person name="Diamond M."/>
            <person name="Durham M.E."/>
            <person name="Foxe J.M."/>
            <person name="Go M."/>
            <person name="Henderson B.A."/>
            <person name="Jones I.B."/>
            <person name="McGettigan J.A."/>
            <person name="Micheletti S.J."/>
            <person name="Nasrallah M.E."/>
            <person name="Ortiz D."/>
            <person name="Piller C.R."/>
            <person name="Privatt S.R."/>
            <person name="Schneider S.L."/>
            <person name="Sharp S."/>
            <person name="Smith T.C."/>
            <person name="Stanton J.D."/>
            <person name="Ullery H.E."/>
            <person name="Wilson R.J."/>
            <person name="Serrano M.G."/>
            <person name="Buck G."/>
            <person name="Lee V."/>
            <person name="Wang Y."/>
            <person name="Carvalho R."/>
            <person name="Voegtly L."/>
            <person name="Shi R."/>
            <person name="Duckworth R."/>
            <person name="Johnson A."/>
            <person name="Loviza R."/>
            <person name="Walstead R."/>
            <person name="Shah Z."/>
            <person name="Kiflezghi M."/>
            <person name="Wade K."/>
            <person name="Ball S.L."/>
            <person name="Bradley K.W."/>
            <person name="Asai D.J."/>
            <person name="Bowman C.A."/>
            <person name="Russell D.A."/>
            <person name="Pope W.H."/>
            <person name="Jacobs-Sera D."/>
            <person name="Hendrix R.W."/>
            <person name="Hatfull G.F."/>
        </authorList>
    </citation>
    <scope>NUCLEOTIDE SEQUENCE [LARGE SCALE GENOMIC DNA]</scope>
    <source>
        <strain evidence="9 10">DSM 27648</strain>
    </source>
</reference>
<keyword evidence="9" id="KW-0723">Serine/threonine-protein kinase</keyword>
<dbReference type="AlphaFoldDB" id="A0A0K1QFP9"/>
<dbReference type="InterPro" id="IPR008271">
    <property type="entry name" value="Ser/Thr_kinase_AS"/>
</dbReference>
<keyword evidence="7" id="KW-0472">Membrane</keyword>
<dbReference type="Proteomes" id="UP000064967">
    <property type="component" value="Chromosome"/>
</dbReference>
<keyword evidence="1" id="KW-0808">Transferase</keyword>
<protein>
    <submittedName>
        <fullName evidence="9">Serine/threonine protein kinase</fullName>
    </submittedName>
</protein>
<dbReference type="STRING" id="1391654.AKJ09_11269"/>
<keyword evidence="10" id="KW-1185">Reference proteome</keyword>
<dbReference type="Gene3D" id="3.30.200.20">
    <property type="entry name" value="Phosphorylase Kinase, domain 1"/>
    <property type="match status" value="1"/>
</dbReference>
<evidence type="ECO:0000313" key="10">
    <source>
        <dbReference type="Proteomes" id="UP000064967"/>
    </source>
</evidence>
<dbReference type="SUPFAM" id="SSF56112">
    <property type="entry name" value="Protein kinase-like (PK-like)"/>
    <property type="match status" value="1"/>
</dbReference>
<dbReference type="Pfam" id="PF00069">
    <property type="entry name" value="Pkinase"/>
    <property type="match status" value="1"/>
</dbReference>
<evidence type="ECO:0000256" key="4">
    <source>
        <dbReference type="ARBA" id="ARBA00022840"/>
    </source>
</evidence>
<dbReference type="KEGG" id="llu:AKJ09_11269"/>